<dbReference type="EMBL" id="JAHLFG010000070">
    <property type="protein sequence ID" value="MBU3827129.1"/>
    <property type="molecule type" value="Genomic_DNA"/>
</dbReference>
<proteinExistence type="predicted"/>
<protein>
    <submittedName>
        <fullName evidence="1">Phage Gp37/Gp68 family protein</fullName>
    </submittedName>
</protein>
<dbReference type="Proteomes" id="UP000824150">
    <property type="component" value="Unassembled WGS sequence"/>
</dbReference>
<dbReference type="AlphaFoldDB" id="A0A9E2KPM5"/>
<dbReference type="Pfam" id="PF07505">
    <property type="entry name" value="DUF5131"/>
    <property type="match status" value="1"/>
</dbReference>
<reference evidence="1" key="1">
    <citation type="journal article" date="2021" name="PeerJ">
        <title>Extensive microbial diversity within the chicken gut microbiome revealed by metagenomics and culture.</title>
        <authorList>
            <person name="Gilroy R."/>
            <person name="Ravi A."/>
            <person name="Getino M."/>
            <person name="Pursley I."/>
            <person name="Horton D.L."/>
            <person name="Alikhan N.F."/>
            <person name="Baker D."/>
            <person name="Gharbi K."/>
            <person name="Hall N."/>
            <person name="Watson M."/>
            <person name="Adriaenssens E.M."/>
            <person name="Foster-Nyarko E."/>
            <person name="Jarju S."/>
            <person name="Secka A."/>
            <person name="Antonio M."/>
            <person name="Oren A."/>
            <person name="Chaudhuri R.R."/>
            <person name="La Ragione R."/>
            <person name="Hildebrand F."/>
            <person name="Pallen M.J."/>
        </authorList>
    </citation>
    <scope>NUCLEOTIDE SEQUENCE</scope>
    <source>
        <strain evidence="1">687</strain>
    </source>
</reference>
<reference evidence="1" key="2">
    <citation type="submission" date="2021-04" db="EMBL/GenBank/DDBJ databases">
        <authorList>
            <person name="Gilroy R."/>
        </authorList>
    </citation>
    <scope>NUCLEOTIDE SEQUENCE</scope>
    <source>
        <strain evidence="1">687</strain>
    </source>
</reference>
<dbReference type="InterPro" id="IPR011101">
    <property type="entry name" value="DUF5131"/>
</dbReference>
<comment type="caution">
    <text evidence="1">The sequence shown here is derived from an EMBL/GenBank/DDBJ whole genome shotgun (WGS) entry which is preliminary data.</text>
</comment>
<sequence>MHDIWNPWHGCHKIAAGCRNCYMFALDRSRGMDGSKFFITQNFNYPLQRQRDGQYRIKSGELIRVCMTSDFFLPQADSYRAQAFALMAARPDVIFFLLTKRATRMRQCLPDNYLPGFPNISFNVSAENQAAADERIPYLLSLPVTHKGVMCAPLLGPINLRPYLSAGIEQVICGGENYDNPRPCDYAWVQDLSAQCAKAQVKFTFIETGTNFIKDGKRYHIPNKRRQSYFASKAQVNVPGKAINFTLTDALGLLLAPEHLYQRQFSPSCENCGSRPICNGCAHCRTCTMQMPT</sequence>
<accession>A0A9E2KPM5</accession>
<organism evidence="1 2">
    <name type="scientific">Candidatus Anaerobiospirillum merdipullorum</name>
    <dbReference type="NCBI Taxonomy" id="2838450"/>
    <lineage>
        <taxon>Bacteria</taxon>
        <taxon>Pseudomonadati</taxon>
        <taxon>Pseudomonadota</taxon>
        <taxon>Gammaproteobacteria</taxon>
        <taxon>Aeromonadales</taxon>
        <taxon>Succinivibrionaceae</taxon>
        <taxon>Anaerobiospirillum</taxon>
    </lineage>
</organism>
<name>A0A9E2KPM5_9GAMM</name>
<evidence type="ECO:0000313" key="1">
    <source>
        <dbReference type="EMBL" id="MBU3827129.1"/>
    </source>
</evidence>
<gene>
    <name evidence="1" type="ORF">IAA31_06535</name>
</gene>
<evidence type="ECO:0000313" key="2">
    <source>
        <dbReference type="Proteomes" id="UP000824150"/>
    </source>
</evidence>